<dbReference type="RefSeq" id="WP_141196074.1">
    <property type="nucleotide sequence ID" value="NZ_CP041186.1"/>
</dbReference>
<sequence>MNDLFRERAPITEEAWREIEEEAVRVLKRTLAARKIVDFSGPHGWKKSSVDLGRVEPLSDAPQAGTEANIRKVQPLVELRVPFELSRREVEAAGRGAENPELEPVTDAARKAALAEDRSVFHGFRQAGIDGIFEVSARLESSASPGFENYPIIVAEALDRLRIEGVSGPYAIVLGRDCYTGLSTTHIDGYPVIEDVKRMLDGPVIWAPGVDGAVVTSLRGGDFELTVGRDFSIGYLSHDVDKVQLYLEESFTFRILAPEAAVPLPTVCK</sequence>
<dbReference type="AlphaFoldDB" id="A0A4Y6PNH6"/>
<gene>
    <name evidence="4" type="ORF">FIV42_02125</name>
</gene>
<name>A0A4Y6PNH6_PERCE</name>
<keyword evidence="5" id="KW-1185">Reference proteome</keyword>
<dbReference type="NCBIfam" id="NF041155">
    <property type="entry name" value="encap_f1"/>
    <property type="match status" value="1"/>
</dbReference>
<dbReference type="Pfam" id="PF04454">
    <property type="entry name" value="Linocin_M18"/>
    <property type="match status" value="1"/>
</dbReference>
<dbReference type="Proteomes" id="UP000315995">
    <property type="component" value="Chromosome"/>
</dbReference>
<dbReference type="Gene3D" id="3.30.2320.10">
    <property type="entry name" value="hypothetical protein PF0899 domain"/>
    <property type="match status" value="1"/>
</dbReference>
<accession>A0A4Y6PNH6</accession>
<comment type="similarity">
    <text evidence="2">Belongs to the encapsulin family. Family 1 subfamily.</text>
</comment>
<dbReference type="PANTHER" id="PTHR37165:SF1">
    <property type="entry name" value="TYPE 1 ENCAPSULIN SHELL PROTEIN"/>
    <property type="match status" value="1"/>
</dbReference>
<evidence type="ECO:0000256" key="2">
    <source>
        <dbReference type="ARBA" id="ARBA00033743"/>
    </source>
</evidence>
<protein>
    <submittedName>
        <fullName evidence="4">Bacteriocin</fullName>
    </submittedName>
</protein>
<evidence type="ECO:0000256" key="1">
    <source>
        <dbReference type="ARBA" id="ARBA00033738"/>
    </source>
</evidence>
<dbReference type="EMBL" id="CP041186">
    <property type="protein sequence ID" value="QDG49577.1"/>
    <property type="molecule type" value="Genomic_DNA"/>
</dbReference>
<reference evidence="4 5" key="1">
    <citation type="submission" date="2019-06" db="EMBL/GenBank/DDBJ databases">
        <title>Persicimonas caeni gen. nov., sp. nov., a predatory bacterium isolated from solar saltern.</title>
        <authorList>
            <person name="Wang S."/>
        </authorList>
    </citation>
    <scope>NUCLEOTIDE SEQUENCE [LARGE SCALE GENOMIC DNA]</scope>
    <source>
        <strain evidence="4 5">YN101</strain>
    </source>
</reference>
<dbReference type="PANTHER" id="PTHR37165">
    <property type="entry name" value="PEPTIDASE U56 FAMILY"/>
    <property type="match status" value="1"/>
</dbReference>
<proteinExistence type="inferred from homology"/>
<accession>A0A5B8Y0Z8</accession>
<dbReference type="InterPro" id="IPR051429">
    <property type="entry name" value="Encapsulin_nc"/>
</dbReference>
<evidence type="ECO:0000313" key="4">
    <source>
        <dbReference type="EMBL" id="QDG49577.1"/>
    </source>
</evidence>
<dbReference type="InterPro" id="IPR007544">
    <property type="entry name" value="ENCAP"/>
</dbReference>
<dbReference type="Gene3D" id="3.30.2400.30">
    <property type="match status" value="1"/>
</dbReference>
<dbReference type="OrthoDB" id="2922at2"/>
<comment type="subcellular location">
    <subcellularLocation>
        <location evidence="1">Encapsulin nanocompartment</location>
    </subcellularLocation>
</comment>
<evidence type="ECO:0000313" key="5">
    <source>
        <dbReference type="Proteomes" id="UP000315995"/>
    </source>
</evidence>
<dbReference type="PIRSF" id="PIRSF019254">
    <property type="entry name" value="CFP29"/>
    <property type="match status" value="1"/>
</dbReference>
<dbReference type="GO" id="GO:0140737">
    <property type="term" value="C:encapsulin nanocompartment"/>
    <property type="evidence" value="ECO:0007669"/>
    <property type="project" value="UniProtKB-SubCell"/>
</dbReference>
<evidence type="ECO:0000256" key="3">
    <source>
        <dbReference type="ARBA" id="ARBA00033787"/>
    </source>
</evidence>
<keyword evidence="3" id="KW-1284">Encapsulin nanocompartment</keyword>
<organism evidence="4 5">
    <name type="scientific">Persicimonas caeni</name>
    <dbReference type="NCBI Taxonomy" id="2292766"/>
    <lineage>
        <taxon>Bacteria</taxon>
        <taxon>Deltaproteobacteria</taxon>
        <taxon>Bradymonadales</taxon>
        <taxon>Bradymonadaceae</taxon>
        <taxon>Persicimonas</taxon>
    </lineage>
</organism>